<comment type="caution">
    <text evidence="2">The sequence shown here is derived from an EMBL/GenBank/DDBJ whole genome shotgun (WGS) entry which is preliminary data.</text>
</comment>
<sequence>MMQGRKISVVIPAKNEEKTIAEIIVGAKPYSDEVLVVDGHSTDHTRDIAKKLGARVELDHGRGKGDAIRIAIEKARGDIILFIDADGSHDPHDIPKIVAPILNGEADMVIGSRGRGGSDEAWGTIGDFIRNVGGHMTILAINYRYNARLTDSQNGFRALTTVLAKKLNLKEDITTIEQEMLTKALKLKARVTDVPSHEYKRKFGNSRFKVWKVAPRYIWSILKCMF</sequence>
<dbReference type="CDD" id="cd04179">
    <property type="entry name" value="DPM_DPG-synthase_like"/>
    <property type="match status" value="1"/>
</dbReference>
<dbReference type="InterPro" id="IPR050256">
    <property type="entry name" value="Glycosyltransferase_2"/>
</dbReference>
<dbReference type="Proteomes" id="UP000177982">
    <property type="component" value="Unassembled WGS sequence"/>
</dbReference>
<dbReference type="PANTHER" id="PTHR48090">
    <property type="entry name" value="UNDECAPRENYL-PHOSPHATE 4-DEOXY-4-FORMAMIDO-L-ARABINOSE TRANSFERASE-RELATED"/>
    <property type="match status" value="1"/>
</dbReference>
<dbReference type="InterPro" id="IPR029044">
    <property type="entry name" value="Nucleotide-diphossugar_trans"/>
</dbReference>
<dbReference type="AlphaFoldDB" id="A0A1G2L3C9"/>
<dbReference type="Gene3D" id="3.90.550.10">
    <property type="entry name" value="Spore Coat Polysaccharide Biosynthesis Protein SpsA, Chain A"/>
    <property type="match status" value="1"/>
</dbReference>
<dbReference type="InterPro" id="IPR001173">
    <property type="entry name" value="Glyco_trans_2-like"/>
</dbReference>
<evidence type="ECO:0000313" key="2">
    <source>
        <dbReference type="EMBL" id="OHA06217.1"/>
    </source>
</evidence>
<accession>A0A1G2L3C9</accession>
<name>A0A1G2L3C9_9BACT</name>
<dbReference type="SUPFAM" id="SSF53448">
    <property type="entry name" value="Nucleotide-diphospho-sugar transferases"/>
    <property type="match status" value="1"/>
</dbReference>
<feature type="domain" description="Glycosyltransferase 2-like" evidence="1">
    <location>
        <begin position="8"/>
        <end position="148"/>
    </location>
</feature>
<dbReference type="PANTHER" id="PTHR48090:SF7">
    <property type="entry name" value="RFBJ PROTEIN"/>
    <property type="match status" value="1"/>
</dbReference>
<proteinExistence type="predicted"/>
<dbReference type="Pfam" id="PF00535">
    <property type="entry name" value="Glycos_transf_2"/>
    <property type="match status" value="1"/>
</dbReference>
<reference evidence="2 3" key="1">
    <citation type="journal article" date="2016" name="Nat. Commun.">
        <title>Thousands of microbial genomes shed light on interconnected biogeochemical processes in an aquifer system.</title>
        <authorList>
            <person name="Anantharaman K."/>
            <person name="Brown C.T."/>
            <person name="Hug L.A."/>
            <person name="Sharon I."/>
            <person name="Castelle C.J."/>
            <person name="Probst A.J."/>
            <person name="Thomas B.C."/>
            <person name="Singh A."/>
            <person name="Wilkins M.J."/>
            <person name="Karaoz U."/>
            <person name="Brodie E.L."/>
            <person name="Williams K.H."/>
            <person name="Hubbard S.S."/>
            <person name="Banfield J.F."/>
        </authorList>
    </citation>
    <scope>NUCLEOTIDE SEQUENCE [LARGE SCALE GENOMIC DNA]</scope>
</reference>
<evidence type="ECO:0000259" key="1">
    <source>
        <dbReference type="Pfam" id="PF00535"/>
    </source>
</evidence>
<organism evidence="2 3">
    <name type="scientific">Candidatus Sungbacteria bacterium RIFCSPLOWO2_01_FULL_47_10</name>
    <dbReference type="NCBI Taxonomy" id="1802276"/>
    <lineage>
        <taxon>Bacteria</taxon>
        <taxon>Candidatus Sungiibacteriota</taxon>
    </lineage>
</organism>
<gene>
    <name evidence="2" type="ORF">A2934_05760</name>
</gene>
<dbReference type="EMBL" id="MHQO01000036">
    <property type="protein sequence ID" value="OHA06217.1"/>
    <property type="molecule type" value="Genomic_DNA"/>
</dbReference>
<protein>
    <recommendedName>
        <fullName evidence="1">Glycosyltransferase 2-like domain-containing protein</fullName>
    </recommendedName>
</protein>
<evidence type="ECO:0000313" key="3">
    <source>
        <dbReference type="Proteomes" id="UP000177982"/>
    </source>
</evidence>